<protein>
    <recommendedName>
        <fullName evidence="5">NAD-dependent epimerase/dehydratase domain-containing protein</fullName>
    </recommendedName>
</protein>
<dbReference type="SUPFAM" id="SSF51735">
    <property type="entry name" value="NAD(P)-binding Rossmann-fold domains"/>
    <property type="match status" value="1"/>
</dbReference>
<dbReference type="GO" id="GO:0005737">
    <property type="term" value="C:cytoplasm"/>
    <property type="evidence" value="ECO:0007669"/>
    <property type="project" value="TreeGrafter"/>
</dbReference>
<evidence type="ECO:0000256" key="3">
    <source>
        <dbReference type="ARBA" id="ARBA00023027"/>
    </source>
</evidence>
<evidence type="ECO:0000256" key="2">
    <source>
        <dbReference type="ARBA" id="ARBA00022793"/>
    </source>
</evidence>
<sequence length="354" mass="39431">MLIDNDIYRSDLQRVINAQKDWSQIDGHSFLIIGASGMIGSFLVDVLMQRNQLTDTPIQVYAMGRSEQHLKDRFGSYLNDNNFQLVVADVTQPLPDNLQVDYIFHGASNTHPRAYATDPIGTIMTNLKGTEQVLEHAAKVKTKRVLFLSSVEIYGENRGDIDKFSENYCGYIDCNTLRAGYPEGKRVSESLCQAYIAKYGLDVVIPRICRTFGPTMKLDDSKASSQFILKAVHNEDIVLKSEGTQYYSYGYVADIVSALLFILVKGENGAAYNIGSEQFDLHLKDLAGELAAMNDKQVVFDLPDATEAAGFSKATTAILDTKKLNQLGWRSIFDISTALDHTVQILKDELKENA</sequence>
<organism evidence="6 7">
    <name type="scientific">Lapidilactobacillus dextrinicus DSM 20335</name>
    <dbReference type="NCBI Taxonomy" id="1423738"/>
    <lineage>
        <taxon>Bacteria</taxon>
        <taxon>Bacillati</taxon>
        <taxon>Bacillota</taxon>
        <taxon>Bacilli</taxon>
        <taxon>Lactobacillales</taxon>
        <taxon>Lactobacillaceae</taxon>
        <taxon>Lapidilactobacillus</taxon>
    </lineage>
</organism>
<evidence type="ECO:0000256" key="1">
    <source>
        <dbReference type="ARBA" id="ARBA00001911"/>
    </source>
</evidence>
<dbReference type="RefSeq" id="WP_057757717.1">
    <property type="nucleotide sequence ID" value="NZ_AYYK01000025.1"/>
</dbReference>
<evidence type="ECO:0000259" key="5">
    <source>
        <dbReference type="Pfam" id="PF01370"/>
    </source>
</evidence>
<gene>
    <name evidence="6" type="ORF">FC84_GL001198</name>
</gene>
<dbReference type="AlphaFoldDB" id="A0A0R2BGU3"/>
<dbReference type="Proteomes" id="UP000051813">
    <property type="component" value="Unassembled WGS sequence"/>
</dbReference>
<dbReference type="STRING" id="1423738.FC84_GL001198"/>
<dbReference type="GO" id="GO:0042732">
    <property type="term" value="P:D-xylose metabolic process"/>
    <property type="evidence" value="ECO:0007669"/>
    <property type="project" value="InterPro"/>
</dbReference>
<keyword evidence="2" id="KW-0210">Decarboxylase</keyword>
<dbReference type="PANTHER" id="PTHR43078">
    <property type="entry name" value="UDP-GLUCURONIC ACID DECARBOXYLASE-RELATED"/>
    <property type="match status" value="1"/>
</dbReference>
<evidence type="ECO:0000256" key="4">
    <source>
        <dbReference type="ARBA" id="ARBA00023239"/>
    </source>
</evidence>
<dbReference type="PATRIC" id="fig|1423738.3.peg.1214"/>
<dbReference type="OrthoDB" id="9771073at2"/>
<dbReference type="Pfam" id="PF01370">
    <property type="entry name" value="Epimerase"/>
    <property type="match status" value="1"/>
</dbReference>
<name>A0A0R2BGU3_9LACO</name>
<keyword evidence="4" id="KW-0456">Lyase</keyword>
<evidence type="ECO:0000313" key="6">
    <source>
        <dbReference type="EMBL" id="KRM78176.1"/>
    </source>
</evidence>
<evidence type="ECO:0000313" key="7">
    <source>
        <dbReference type="Proteomes" id="UP000051813"/>
    </source>
</evidence>
<reference evidence="6 7" key="1">
    <citation type="journal article" date="2015" name="Genome Announc.">
        <title>Expanding the biotechnology potential of lactobacilli through comparative genomics of 213 strains and associated genera.</title>
        <authorList>
            <person name="Sun Z."/>
            <person name="Harris H.M."/>
            <person name="McCann A."/>
            <person name="Guo C."/>
            <person name="Argimon S."/>
            <person name="Zhang W."/>
            <person name="Yang X."/>
            <person name="Jeffery I.B."/>
            <person name="Cooney J.C."/>
            <person name="Kagawa T.F."/>
            <person name="Liu W."/>
            <person name="Song Y."/>
            <person name="Salvetti E."/>
            <person name="Wrobel A."/>
            <person name="Rasinkangas P."/>
            <person name="Parkhill J."/>
            <person name="Rea M.C."/>
            <person name="O'Sullivan O."/>
            <person name="Ritari J."/>
            <person name="Douillard F.P."/>
            <person name="Paul Ross R."/>
            <person name="Yang R."/>
            <person name="Briner A.E."/>
            <person name="Felis G.E."/>
            <person name="de Vos W.M."/>
            <person name="Barrangou R."/>
            <person name="Klaenhammer T.R."/>
            <person name="Caufield P.W."/>
            <person name="Cui Y."/>
            <person name="Zhang H."/>
            <person name="O'Toole P.W."/>
        </authorList>
    </citation>
    <scope>NUCLEOTIDE SEQUENCE [LARGE SCALE GENOMIC DNA]</scope>
    <source>
        <strain evidence="6 7">DSM 20335</strain>
    </source>
</reference>
<dbReference type="InterPro" id="IPR001509">
    <property type="entry name" value="Epimerase_deHydtase"/>
</dbReference>
<comment type="cofactor">
    <cofactor evidence="1">
        <name>NAD(+)</name>
        <dbReference type="ChEBI" id="CHEBI:57540"/>
    </cofactor>
</comment>
<dbReference type="InterPro" id="IPR036291">
    <property type="entry name" value="NAD(P)-bd_dom_sf"/>
</dbReference>
<proteinExistence type="predicted"/>
<dbReference type="PANTHER" id="PTHR43078:SF6">
    <property type="entry name" value="UDP-GLUCURONIC ACID DECARBOXYLASE 1"/>
    <property type="match status" value="1"/>
</dbReference>
<feature type="domain" description="NAD-dependent epimerase/dehydratase" evidence="5">
    <location>
        <begin position="31"/>
        <end position="275"/>
    </location>
</feature>
<dbReference type="EMBL" id="AYYK01000025">
    <property type="protein sequence ID" value="KRM78176.1"/>
    <property type="molecule type" value="Genomic_DNA"/>
</dbReference>
<keyword evidence="3" id="KW-0520">NAD</keyword>
<keyword evidence="7" id="KW-1185">Reference proteome</keyword>
<dbReference type="InterPro" id="IPR044516">
    <property type="entry name" value="UXS-like"/>
</dbReference>
<dbReference type="GO" id="GO:0070403">
    <property type="term" value="F:NAD+ binding"/>
    <property type="evidence" value="ECO:0007669"/>
    <property type="project" value="InterPro"/>
</dbReference>
<accession>A0A0R2BGU3</accession>
<comment type="caution">
    <text evidence="6">The sequence shown here is derived from an EMBL/GenBank/DDBJ whole genome shotgun (WGS) entry which is preliminary data.</text>
</comment>
<dbReference type="GO" id="GO:0048040">
    <property type="term" value="F:UDP-glucuronate decarboxylase activity"/>
    <property type="evidence" value="ECO:0007669"/>
    <property type="project" value="TreeGrafter"/>
</dbReference>
<dbReference type="Gene3D" id="3.40.50.720">
    <property type="entry name" value="NAD(P)-binding Rossmann-like Domain"/>
    <property type="match status" value="1"/>
</dbReference>